<dbReference type="InterPro" id="IPR036590">
    <property type="entry name" value="SRAP-like"/>
</dbReference>
<dbReference type="AlphaFoldDB" id="A0A4R3L0N4"/>
<protein>
    <recommendedName>
        <fullName evidence="8">Abasic site processing protein</fullName>
        <ecNumber evidence="8">3.4.-.-</ecNumber>
    </recommendedName>
</protein>
<evidence type="ECO:0000256" key="2">
    <source>
        <dbReference type="ARBA" id="ARBA00022670"/>
    </source>
</evidence>
<evidence type="ECO:0000256" key="8">
    <source>
        <dbReference type="RuleBase" id="RU364100"/>
    </source>
</evidence>
<dbReference type="Gene3D" id="3.90.1680.10">
    <property type="entry name" value="SOS response associated peptidase-like"/>
    <property type="match status" value="1"/>
</dbReference>
<evidence type="ECO:0000256" key="7">
    <source>
        <dbReference type="ARBA" id="ARBA00023239"/>
    </source>
</evidence>
<evidence type="ECO:0000256" key="1">
    <source>
        <dbReference type="ARBA" id="ARBA00008136"/>
    </source>
</evidence>
<keyword evidence="2 8" id="KW-0645">Protease</keyword>
<dbReference type="GO" id="GO:0006508">
    <property type="term" value="P:proteolysis"/>
    <property type="evidence" value="ECO:0007669"/>
    <property type="project" value="UniProtKB-KW"/>
</dbReference>
<dbReference type="InterPro" id="IPR003738">
    <property type="entry name" value="SRAP"/>
</dbReference>
<dbReference type="PANTHER" id="PTHR13604">
    <property type="entry name" value="DC12-RELATED"/>
    <property type="match status" value="1"/>
</dbReference>
<keyword evidence="6" id="KW-0238">DNA-binding</keyword>
<dbReference type="EMBL" id="SMAG01000009">
    <property type="protein sequence ID" value="TCS93061.1"/>
    <property type="molecule type" value="Genomic_DNA"/>
</dbReference>
<dbReference type="SUPFAM" id="SSF143081">
    <property type="entry name" value="BB1717-like"/>
    <property type="match status" value="1"/>
</dbReference>
<evidence type="ECO:0000256" key="3">
    <source>
        <dbReference type="ARBA" id="ARBA00022763"/>
    </source>
</evidence>
<gene>
    <name evidence="9" type="ORF">EDD58_1092</name>
</gene>
<accession>A0A4R3L0N4</accession>
<reference evidence="9 10" key="1">
    <citation type="submission" date="2019-03" db="EMBL/GenBank/DDBJ databases">
        <title>Genomic Encyclopedia of Type Strains, Phase IV (KMG-IV): sequencing the most valuable type-strain genomes for metagenomic binning, comparative biology and taxonomic classification.</title>
        <authorList>
            <person name="Goeker M."/>
        </authorList>
    </citation>
    <scope>NUCLEOTIDE SEQUENCE [LARGE SCALE GENOMIC DNA]</scope>
    <source>
        <strain evidence="9 10">DSM 45707</strain>
    </source>
</reference>
<dbReference type="GO" id="GO:0016829">
    <property type="term" value="F:lyase activity"/>
    <property type="evidence" value="ECO:0007669"/>
    <property type="project" value="UniProtKB-KW"/>
</dbReference>
<evidence type="ECO:0000256" key="4">
    <source>
        <dbReference type="ARBA" id="ARBA00022801"/>
    </source>
</evidence>
<keyword evidence="4 8" id="KW-0378">Hydrolase</keyword>
<evidence type="ECO:0000313" key="10">
    <source>
        <dbReference type="Proteomes" id="UP000294937"/>
    </source>
</evidence>
<keyword evidence="3" id="KW-0227">DNA damage</keyword>
<dbReference type="GO" id="GO:0008233">
    <property type="term" value="F:peptidase activity"/>
    <property type="evidence" value="ECO:0007669"/>
    <property type="project" value="UniProtKB-KW"/>
</dbReference>
<evidence type="ECO:0000256" key="5">
    <source>
        <dbReference type="ARBA" id="ARBA00023124"/>
    </source>
</evidence>
<name>A0A4R3L0N4_9BACL</name>
<organism evidence="9 10">
    <name type="scientific">Hazenella coriacea</name>
    <dbReference type="NCBI Taxonomy" id="1179467"/>
    <lineage>
        <taxon>Bacteria</taxon>
        <taxon>Bacillati</taxon>
        <taxon>Bacillota</taxon>
        <taxon>Bacilli</taxon>
        <taxon>Bacillales</taxon>
        <taxon>Thermoactinomycetaceae</taxon>
        <taxon>Hazenella</taxon>
    </lineage>
</organism>
<proteinExistence type="inferred from homology"/>
<sequence length="230" mass="27015">MCGRFSLFSSHNLLQERFQFEFSETTDWQPRYNIAPSQQVLAIIYDETKRKGQFLRWGLIPFWAKDQKIGYKLINARSETITEKSSFRHLISRKRCLILADGFYEWKKTKDGKQPYFIQLASGQPFAFAGLWDCWEKDDQIIRSCTLITTSPNLLMKSIHDRMPSILQPNEENAWLDPKLQDKKYLKSLLKPYPEEEMIRTPVSTLVNSPRNDEPDCMTPIGEDDLFFSN</sequence>
<dbReference type="GO" id="GO:0003697">
    <property type="term" value="F:single-stranded DNA binding"/>
    <property type="evidence" value="ECO:0007669"/>
    <property type="project" value="InterPro"/>
</dbReference>
<dbReference type="OrthoDB" id="9782620at2"/>
<dbReference type="EC" id="3.4.-.-" evidence="8"/>
<comment type="caution">
    <text evidence="9">The sequence shown here is derived from an EMBL/GenBank/DDBJ whole genome shotgun (WGS) entry which is preliminary data.</text>
</comment>
<keyword evidence="7" id="KW-0456">Lyase</keyword>
<dbReference type="GO" id="GO:0106300">
    <property type="term" value="P:protein-DNA covalent cross-linking repair"/>
    <property type="evidence" value="ECO:0007669"/>
    <property type="project" value="InterPro"/>
</dbReference>
<dbReference type="Proteomes" id="UP000294937">
    <property type="component" value="Unassembled WGS sequence"/>
</dbReference>
<keyword evidence="5" id="KW-0190">Covalent protein-DNA linkage</keyword>
<evidence type="ECO:0000313" key="9">
    <source>
        <dbReference type="EMBL" id="TCS93061.1"/>
    </source>
</evidence>
<keyword evidence="10" id="KW-1185">Reference proteome</keyword>
<dbReference type="Pfam" id="PF02586">
    <property type="entry name" value="SRAP"/>
    <property type="match status" value="1"/>
</dbReference>
<dbReference type="PANTHER" id="PTHR13604:SF0">
    <property type="entry name" value="ABASIC SITE PROCESSING PROTEIN HMCES"/>
    <property type="match status" value="1"/>
</dbReference>
<evidence type="ECO:0000256" key="6">
    <source>
        <dbReference type="ARBA" id="ARBA00023125"/>
    </source>
</evidence>
<dbReference type="RefSeq" id="WP_131926129.1">
    <property type="nucleotide sequence ID" value="NZ_SMAG01000009.1"/>
</dbReference>
<comment type="similarity">
    <text evidence="1 8">Belongs to the SOS response-associated peptidase family.</text>
</comment>